<feature type="binding site" evidence="14">
    <location>
        <begin position="226"/>
        <end position="233"/>
    </location>
    <ligand>
        <name>NAD(+)</name>
        <dbReference type="ChEBI" id="CHEBI:57540"/>
    </ligand>
</feature>
<gene>
    <name evidence="18" type="ORF">C7M71_010975</name>
</gene>
<dbReference type="SUPFAM" id="SSF55424">
    <property type="entry name" value="FAD/NAD-linked reductases, dimerisation (C-terminal) domain"/>
    <property type="match status" value="1"/>
</dbReference>
<evidence type="ECO:0000256" key="3">
    <source>
        <dbReference type="ARBA" id="ARBA00012648"/>
    </source>
</evidence>
<dbReference type="GO" id="GO:0003955">
    <property type="term" value="F:NAD(P)H dehydrogenase (quinone) activity"/>
    <property type="evidence" value="ECO:0007669"/>
    <property type="project" value="UniProtKB-EC"/>
</dbReference>
<reference evidence="19" key="1">
    <citation type="submission" date="2018-07" db="EMBL/GenBank/DDBJ databases">
        <title>Streptacidiphilus bronchialis DSM 106435 chromosome.</title>
        <authorList>
            <person name="Batra D."/>
            <person name="Gulvik C.A."/>
        </authorList>
    </citation>
    <scope>NUCLEOTIDE SEQUENCE [LARGE SCALE GENOMIC DNA]</scope>
    <source>
        <strain evidence="19">DSM 106435</strain>
    </source>
</reference>
<dbReference type="OrthoDB" id="9800167at2"/>
<evidence type="ECO:0000313" key="18">
    <source>
        <dbReference type="EMBL" id="AXI77883.1"/>
    </source>
</evidence>
<dbReference type="PRINTS" id="PR00368">
    <property type="entry name" value="FADPNR"/>
</dbReference>
<dbReference type="FunFam" id="3.30.390.30:FF:000005">
    <property type="entry name" value="Flavoprotein disulfide reductase"/>
    <property type="match status" value="1"/>
</dbReference>
<keyword evidence="7 14" id="KW-0520">NAD</keyword>
<evidence type="ECO:0000256" key="9">
    <source>
        <dbReference type="ARBA" id="ARBA00048983"/>
    </source>
</evidence>
<dbReference type="PRINTS" id="PR00411">
    <property type="entry name" value="PNDRDTASEI"/>
</dbReference>
<protein>
    <recommendedName>
        <fullName evidence="10">NAD(P)H dehydrogenase (quinone)</fullName>
        <ecNumber evidence="3">1.6.5.2</ecNumber>
    </recommendedName>
    <alternativeName>
        <fullName evidence="13">NAD(P)H quinone reductase</fullName>
    </alternativeName>
    <alternativeName>
        <fullName evidence="11">NAD(P)H: menadione oxidoreductase</fullName>
    </alternativeName>
    <alternativeName>
        <fullName evidence="12">NADH-menadione reductase</fullName>
    </alternativeName>
</protein>
<evidence type="ECO:0000256" key="12">
    <source>
        <dbReference type="ARBA" id="ARBA00077506"/>
    </source>
</evidence>
<dbReference type="Proteomes" id="UP000249340">
    <property type="component" value="Chromosome"/>
</dbReference>
<dbReference type="InterPro" id="IPR001100">
    <property type="entry name" value="Pyr_nuc-diS_OxRdtase"/>
</dbReference>
<comment type="catalytic activity">
    <reaction evidence="9">
        <text>a quinone + NADPH + H(+) = a quinol + NADP(+)</text>
        <dbReference type="Rhea" id="RHEA:46164"/>
        <dbReference type="ChEBI" id="CHEBI:15378"/>
        <dbReference type="ChEBI" id="CHEBI:24646"/>
        <dbReference type="ChEBI" id="CHEBI:57783"/>
        <dbReference type="ChEBI" id="CHEBI:58349"/>
        <dbReference type="ChEBI" id="CHEBI:132124"/>
        <dbReference type="EC" id="1.6.5.2"/>
    </reaction>
</comment>
<dbReference type="EC" id="1.6.5.2" evidence="3"/>
<evidence type="ECO:0000256" key="1">
    <source>
        <dbReference type="ARBA" id="ARBA00007532"/>
    </source>
</evidence>
<keyword evidence="5 14" id="KW-0274">FAD</keyword>
<dbReference type="NCBIfam" id="NF005883">
    <property type="entry name" value="PRK07845.1"/>
    <property type="match status" value="1"/>
</dbReference>
<evidence type="ECO:0000313" key="19">
    <source>
        <dbReference type="Proteomes" id="UP000249340"/>
    </source>
</evidence>
<evidence type="ECO:0000256" key="2">
    <source>
        <dbReference type="ARBA" id="ARBA00011881"/>
    </source>
</evidence>
<comment type="cofactor">
    <cofactor evidence="14">
        <name>FAD</name>
        <dbReference type="ChEBI" id="CHEBI:57692"/>
    </cofactor>
    <text evidence="14">Binds 1 FAD per subunit.</text>
</comment>
<feature type="binding site" evidence="14">
    <location>
        <position position="154"/>
    </location>
    <ligand>
        <name>FAD</name>
        <dbReference type="ChEBI" id="CHEBI:57692"/>
    </ligand>
</feature>
<dbReference type="InterPro" id="IPR004099">
    <property type="entry name" value="Pyr_nucl-diS_OxRdtase_dimer"/>
</dbReference>
<sequence>MASSVREAPHTRAAGRHTRRRDRRPVRDNGGVTRIVIIGGGPGGYEAALVAAQLGAEVTVVDRDGLGGSAVLTDCVPSKTLIATAEVMTSFDSSYDELGIIVADDTPPEKQNARVVGVDLGKVNRRVKRLAVAQSHDITRSVTRAGVTVLRGKGRLEGGQALDGSRAVVVETADGETRTLRADAVLISTGATPRELPDAQPDGERILTWTQVYDLDELPGELIVVGSGVTGAEFAGAYQALGSRVTLVSSRDRVLPGEDPDAAVVLEDVFRRRGMNVMSRSRAESVKRVGDQVEVTLSDGRVITGSHCLMAVGSIANTADMGLEEAGVRLTESGHVKVDRVSRTSAPGVYAAGDCTGVLMLASVAAMQGRIAMYHSLGDAVHPLNLKTVSSNVFTDPEIATVGYTAADVECGKMDAVCVKLPLRGNPRAKMQGIRDGFVKLFCRPGTGIVVGGVVVAPRASELIHSISLAVDNNLTVEQVASAFTVYPSLSGSTAEAARRLHVRKRDEAESGS</sequence>
<dbReference type="KEGG" id="stri:C7M71_010975"/>
<dbReference type="PIRSF" id="PIRSF000350">
    <property type="entry name" value="Mercury_reductase_MerA"/>
    <property type="match status" value="1"/>
</dbReference>
<name>A0A345SVX8_9ACTN</name>
<feature type="domain" description="Pyridine nucleotide-disulphide oxidoreductase dimerisation" evidence="16">
    <location>
        <begin position="390"/>
        <end position="497"/>
    </location>
</feature>
<evidence type="ECO:0000259" key="16">
    <source>
        <dbReference type="Pfam" id="PF02852"/>
    </source>
</evidence>
<feature type="binding site" evidence="14">
    <location>
        <position position="354"/>
    </location>
    <ligand>
        <name>FAD</name>
        <dbReference type="ChEBI" id="CHEBI:57692"/>
    </ligand>
</feature>
<keyword evidence="6" id="KW-0560">Oxidoreductase</keyword>
<evidence type="ECO:0000256" key="5">
    <source>
        <dbReference type="ARBA" id="ARBA00022827"/>
    </source>
</evidence>
<dbReference type="InterPro" id="IPR036188">
    <property type="entry name" value="FAD/NAD-bd_sf"/>
</dbReference>
<evidence type="ECO:0000256" key="4">
    <source>
        <dbReference type="ARBA" id="ARBA00022630"/>
    </source>
</evidence>
<dbReference type="GO" id="GO:0050660">
    <property type="term" value="F:flavin adenine dinucleotide binding"/>
    <property type="evidence" value="ECO:0007669"/>
    <property type="project" value="TreeGrafter"/>
</dbReference>
<dbReference type="SUPFAM" id="SSF51905">
    <property type="entry name" value="FAD/NAD(P)-binding domain"/>
    <property type="match status" value="1"/>
</dbReference>
<dbReference type="Gene3D" id="3.50.50.60">
    <property type="entry name" value="FAD/NAD(P)-binding domain"/>
    <property type="match status" value="2"/>
</dbReference>
<evidence type="ECO:0000256" key="14">
    <source>
        <dbReference type="PIRSR" id="PIRSR000350-3"/>
    </source>
</evidence>
<dbReference type="PANTHER" id="PTHR43014:SF1">
    <property type="entry name" value="NAD(P)H DEHYDROGENASE (QUINONE)"/>
    <property type="match status" value="1"/>
</dbReference>
<evidence type="ECO:0000256" key="8">
    <source>
        <dbReference type="ARBA" id="ARBA00047678"/>
    </source>
</evidence>
<feature type="domain" description="FAD/NAD(P)-binding" evidence="17">
    <location>
        <begin position="34"/>
        <end position="369"/>
    </location>
</feature>
<keyword evidence="4" id="KW-0285">Flavoprotein</keyword>
<comment type="subunit">
    <text evidence="2">Homotetramer.</text>
</comment>
<feature type="region of interest" description="Disordered" evidence="15">
    <location>
        <begin position="1"/>
        <end position="27"/>
    </location>
</feature>
<keyword evidence="14" id="KW-0547">Nucleotide-binding</keyword>
<keyword evidence="19" id="KW-1185">Reference proteome</keyword>
<dbReference type="InterPro" id="IPR023753">
    <property type="entry name" value="FAD/NAD-binding_dom"/>
</dbReference>
<evidence type="ECO:0000256" key="7">
    <source>
        <dbReference type="ARBA" id="ARBA00023027"/>
    </source>
</evidence>
<feature type="compositionally biased region" description="Basic residues" evidence="15">
    <location>
        <begin position="13"/>
        <end position="24"/>
    </location>
</feature>
<dbReference type="Pfam" id="PF07992">
    <property type="entry name" value="Pyr_redox_2"/>
    <property type="match status" value="1"/>
</dbReference>
<evidence type="ECO:0000256" key="15">
    <source>
        <dbReference type="SAM" id="MobiDB-lite"/>
    </source>
</evidence>
<feature type="binding site" evidence="14">
    <location>
        <position position="79"/>
    </location>
    <ligand>
        <name>FAD</name>
        <dbReference type="ChEBI" id="CHEBI:57692"/>
    </ligand>
</feature>
<dbReference type="EMBL" id="CP031264">
    <property type="protein sequence ID" value="AXI77883.1"/>
    <property type="molecule type" value="Genomic_DNA"/>
</dbReference>
<dbReference type="Gene3D" id="3.30.390.30">
    <property type="match status" value="1"/>
</dbReference>
<comment type="catalytic activity">
    <reaction evidence="8">
        <text>a quinone + NADH + H(+) = a quinol + NAD(+)</text>
        <dbReference type="Rhea" id="RHEA:46160"/>
        <dbReference type="ChEBI" id="CHEBI:15378"/>
        <dbReference type="ChEBI" id="CHEBI:24646"/>
        <dbReference type="ChEBI" id="CHEBI:57540"/>
        <dbReference type="ChEBI" id="CHEBI:57945"/>
        <dbReference type="ChEBI" id="CHEBI:132124"/>
        <dbReference type="EC" id="1.6.5.2"/>
    </reaction>
</comment>
<accession>A0A345SVX8</accession>
<comment type="similarity">
    <text evidence="1">Belongs to the class-I pyridine nucleotide-disulfide oxidoreductase family.</text>
</comment>
<dbReference type="FunFam" id="3.50.50.60:FF:000054">
    <property type="entry name" value="Flavoprotein disulfide reductase"/>
    <property type="match status" value="1"/>
</dbReference>
<evidence type="ECO:0000256" key="11">
    <source>
        <dbReference type="ARBA" id="ARBA00076614"/>
    </source>
</evidence>
<proteinExistence type="inferred from homology"/>
<dbReference type="AlphaFoldDB" id="A0A345SVX8"/>
<organism evidence="18 19">
    <name type="scientific">Peterkaempfera bronchialis</name>
    <dbReference type="NCBI Taxonomy" id="2126346"/>
    <lineage>
        <taxon>Bacteria</taxon>
        <taxon>Bacillati</taxon>
        <taxon>Actinomycetota</taxon>
        <taxon>Actinomycetes</taxon>
        <taxon>Kitasatosporales</taxon>
        <taxon>Streptomycetaceae</taxon>
        <taxon>Peterkaempfera</taxon>
    </lineage>
</organism>
<evidence type="ECO:0000256" key="6">
    <source>
        <dbReference type="ARBA" id="ARBA00023002"/>
    </source>
</evidence>
<feature type="binding site" evidence="14">
    <location>
        <position position="313"/>
    </location>
    <ligand>
        <name>NAD(+)</name>
        <dbReference type="ChEBI" id="CHEBI:57540"/>
    </ligand>
</feature>
<evidence type="ECO:0000259" key="17">
    <source>
        <dbReference type="Pfam" id="PF07992"/>
    </source>
</evidence>
<dbReference type="PANTHER" id="PTHR43014">
    <property type="entry name" value="MERCURIC REDUCTASE"/>
    <property type="match status" value="1"/>
</dbReference>
<dbReference type="Pfam" id="PF02852">
    <property type="entry name" value="Pyr_redox_dim"/>
    <property type="match status" value="1"/>
</dbReference>
<evidence type="ECO:0000256" key="10">
    <source>
        <dbReference type="ARBA" id="ARBA00072193"/>
    </source>
</evidence>
<dbReference type="InterPro" id="IPR016156">
    <property type="entry name" value="FAD/NAD-linked_Rdtase_dimer_sf"/>
</dbReference>
<evidence type="ECO:0000256" key="13">
    <source>
        <dbReference type="ARBA" id="ARBA00079404"/>
    </source>
</evidence>